<accession>A0ABT5UGZ6</accession>
<dbReference type="InterPro" id="IPR021992">
    <property type="entry name" value="MVL"/>
</dbReference>
<dbReference type="Gene3D" id="2.80.10.50">
    <property type="match status" value="1"/>
</dbReference>
<dbReference type="InterPro" id="IPR053754">
    <property type="entry name" value="OligoMan_bind_ChitinaseAct_sf"/>
</dbReference>
<feature type="domain" description="Mannan-binding protein" evidence="1">
    <location>
        <begin position="106"/>
        <end position="141"/>
    </location>
</feature>
<evidence type="ECO:0000313" key="2">
    <source>
        <dbReference type="EMBL" id="MDE1465638.1"/>
    </source>
</evidence>
<name>A0ABT5UGZ6_9GAMM</name>
<dbReference type="RefSeq" id="WP_274691942.1">
    <property type="nucleotide sequence ID" value="NZ_JAPMOU010000074.1"/>
</dbReference>
<comment type="caution">
    <text evidence="2">The sequence shown here is derived from an EMBL/GenBank/DDBJ whole genome shotgun (WGS) entry which is preliminary data.</text>
</comment>
<keyword evidence="3" id="KW-1185">Reference proteome</keyword>
<protein>
    <recommendedName>
        <fullName evidence="1">Mannan-binding protein domain-containing protein</fullName>
    </recommendedName>
</protein>
<dbReference type="EMBL" id="JAPMOU010000074">
    <property type="protein sequence ID" value="MDE1465638.1"/>
    <property type="molecule type" value="Genomic_DNA"/>
</dbReference>
<dbReference type="InterPro" id="IPR035992">
    <property type="entry name" value="Ricin_B-like_lectins"/>
</dbReference>
<dbReference type="Gene3D" id="3.30.1490.230">
    <property type="match status" value="1"/>
</dbReference>
<proteinExistence type="predicted"/>
<sequence length="144" mass="16870">MCLEAGGNLQQGATAFIYQCHSATHQRWRWSGYTIQNQANPSLVLDYFVDSGRVGVWSQHNRSNQKWFWQSAHTSRNTPSYQQQNNSNYQHYCNTKDYKAGPIWDQQHANRACPDICRAYNAEWTGHWNTIEWNTMSVCQCKRC</sequence>
<evidence type="ECO:0000313" key="3">
    <source>
        <dbReference type="Proteomes" id="UP001528823"/>
    </source>
</evidence>
<dbReference type="PROSITE" id="PS50231">
    <property type="entry name" value="RICIN_B_LECTIN"/>
    <property type="match status" value="1"/>
</dbReference>
<reference evidence="2 3" key="1">
    <citation type="submission" date="2022-11" db="EMBL/GenBank/DDBJ databases">
        <title>Spartinivicinus poritis sp. nov., isolated from scleractinian coral Porites lutea.</title>
        <authorList>
            <person name="Zhang G."/>
            <person name="Cai L."/>
            <person name="Wei Q."/>
        </authorList>
    </citation>
    <scope>NUCLEOTIDE SEQUENCE [LARGE SCALE GENOMIC DNA]</scope>
    <source>
        <strain evidence="2 3">A2-2</strain>
    </source>
</reference>
<evidence type="ECO:0000259" key="1">
    <source>
        <dbReference type="Pfam" id="PF12151"/>
    </source>
</evidence>
<dbReference type="Proteomes" id="UP001528823">
    <property type="component" value="Unassembled WGS sequence"/>
</dbReference>
<organism evidence="2 3">
    <name type="scientific">Spartinivicinus poritis</name>
    <dbReference type="NCBI Taxonomy" id="2994640"/>
    <lineage>
        <taxon>Bacteria</taxon>
        <taxon>Pseudomonadati</taxon>
        <taxon>Pseudomonadota</taxon>
        <taxon>Gammaproteobacteria</taxon>
        <taxon>Oceanospirillales</taxon>
        <taxon>Zooshikellaceae</taxon>
        <taxon>Spartinivicinus</taxon>
    </lineage>
</organism>
<gene>
    <name evidence="2" type="ORF">ORQ98_27115</name>
</gene>
<dbReference type="Pfam" id="PF12151">
    <property type="entry name" value="MVL"/>
    <property type="match status" value="1"/>
</dbReference>
<dbReference type="SUPFAM" id="SSF50370">
    <property type="entry name" value="Ricin B-like lectins"/>
    <property type="match status" value="1"/>
</dbReference>